<protein>
    <recommendedName>
        <fullName evidence="8">Vesicle transport protein</fullName>
    </recommendedName>
</protein>
<comment type="similarity">
    <text evidence="7 8">Belongs to the SFT2 family.</text>
</comment>
<dbReference type="GO" id="GO:0005737">
    <property type="term" value="C:cytoplasm"/>
    <property type="evidence" value="ECO:0007669"/>
    <property type="project" value="UniProtKB-ARBA"/>
</dbReference>
<evidence type="ECO:0000313" key="10">
    <source>
        <dbReference type="Proteomes" id="UP000708148"/>
    </source>
</evidence>
<sequence length="227" mass="23987">MEAFRSFWGGPKSDAVPSASVLAEWNKYASDDVEAGPSQAAGETSGLLDTAGGLVKSSFGVVSSSFKSVADTVQTGVQSVPTSTQWSYFASFMAGGALLLVMSFTLFLPMIAISPSRFALTFTLGCLCVMAAFAALNGWKQQLKHMVSKDRIAFSAGYVGSMLATGYAAVILKSYILSLVFCTVQVVALAYYVFSYFPGGTAGVQFVLQMCLKGLKNCCGIFFSRGS</sequence>
<evidence type="ECO:0000256" key="7">
    <source>
        <dbReference type="ARBA" id="ARBA00025800"/>
    </source>
</evidence>
<evidence type="ECO:0000256" key="1">
    <source>
        <dbReference type="ARBA" id="ARBA00004141"/>
    </source>
</evidence>
<evidence type="ECO:0000313" key="9">
    <source>
        <dbReference type="EMBL" id="CAD7700703.1"/>
    </source>
</evidence>
<evidence type="ECO:0000256" key="3">
    <source>
        <dbReference type="ARBA" id="ARBA00022692"/>
    </source>
</evidence>
<keyword evidence="2 8" id="KW-0813">Transport</keyword>
<dbReference type="PANTHER" id="PTHR23137">
    <property type="entry name" value="VESICLE TRANSPORT PROTEIN-RELATED"/>
    <property type="match status" value="1"/>
</dbReference>
<keyword evidence="5 8" id="KW-1133">Transmembrane helix</keyword>
<keyword evidence="10" id="KW-1185">Reference proteome</keyword>
<evidence type="ECO:0000256" key="5">
    <source>
        <dbReference type="ARBA" id="ARBA00022989"/>
    </source>
</evidence>
<accession>A0A8S1J0L4</accession>
<feature type="transmembrane region" description="Helical" evidence="8">
    <location>
        <begin position="151"/>
        <end position="169"/>
    </location>
</feature>
<name>A0A8S1J0L4_9CHLO</name>
<comment type="function">
    <text evidence="8">May be involved in fusion of retrograde transport vesicles derived from an endocytic compartment with the Golgi complex.</text>
</comment>
<dbReference type="AlphaFoldDB" id="A0A8S1J0L4"/>
<comment type="subcellular location">
    <subcellularLocation>
        <location evidence="1 8">Membrane</location>
        <topology evidence="1 8">Multi-pass membrane protein</topology>
    </subcellularLocation>
</comment>
<organism evidence="9 10">
    <name type="scientific">Ostreobium quekettii</name>
    <dbReference type="NCBI Taxonomy" id="121088"/>
    <lineage>
        <taxon>Eukaryota</taxon>
        <taxon>Viridiplantae</taxon>
        <taxon>Chlorophyta</taxon>
        <taxon>core chlorophytes</taxon>
        <taxon>Ulvophyceae</taxon>
        <taxon>TCBD clade</taxon>
        <taxon>Bryopsidales</taxon>
        <taxon>Ostreobineae</taxon>
        <taxon>Ostreobiaceae</taxon>
        <taxon>Ostreobium</taxon>
    </lineage>
</organism>
<reference evidence="9" key="1">
    <citation type="submission" date="2020-12" db="EMBL/GenBank/DDBJ databases">
        <authorList>
            <person name="Iha C."/>
        </authorList>
    </citation>
    <scope>NUCLEOTIDE SEQUENCE</scope>
</reference>
<dbReference type="InterPro" id="IPR007305">
    <property type="entry name" value="Vesicle_transpt_Got1/SFT2"/>
</dbReference>
<dbReference type="OrthoDB" id="660759at2759"/>
<dbReference type="Pfam" id="PF04178">
    <property type="entry name" value="Got1"/>
    <property type="match status" value="1"/>
</dbReference>
<keyword evidence="3 8" id="KW-0812">Transmembrane</keyword>
<dbReference type="PANTHER" id="PTHR23137:SF36">
    <property type="entry name" value="VESICLE TRANSPORT PROTEIN SFT2C"/>
    <property type="match status" value="1"/>
</dbReference>
<dbReference type="GO" id="GO:0012505">
    <property type="term" value="C:endomembrane system"/>
    <property type="evidence" value="ECO:0007669"/>
    <property type="project" value="UniProtKB-ARBA"/>
</dbReference>
<feature type="transmembrane region" description="Helical" evidence="8">
    <location>
        <begin position="118"/>
        <end position="139"/>
    </location>
</feature>
<comment type="caution">
    <text evidence="9">The sequence shown here is derived from an EMBL/GenBank/DDBJ whole genome shotgun (WGS) entry which is preliminary data.</text>
</comment>
<evidence type="ECO:0000256" key="6">
    <source>
        <dbReference type="ARBA" id="ARBA00023136"/>
    </source>
</evidence>
<keyword evidence="6 8" id="KW-0472">Membrane</keyword>
<dbReference type="InterPro" id="IPR011691">
    <property type="entry name" value="Vesicle_transpt_SFT2"/>
</dbReference>
<evidence type="ECO:0000256" key="8">
    <source>
        <dbReference type="RuleBase" id="RU363111"/>
    </source>
</evidence>
<feature type="transmembrane region" description="Helical" evidence="8">
    <location>
        <begin position="88"/>
        <end position="112"/>
    </location>
</feature>
<dbReference type="EMBL" id="CAJHUC010001321">
    <property type="protein sequence ID" value="CAD7700703.1"/>
    <property type="molecule type" value="Genomic_DNA"/>
</dbReference>
<dbReference type="GO" id="GO:0015031">
    <property type="term" value="P:protein transport"/>
    <property type="evidence" value="ECO:0007669"/>
    <property type="project" value="UniProtKB-KW"/>
</dbReference>
<evidence type="ECO:0000256" key="4">
    <source>
        <dbReference type="ARBA" id="ARBA00022927"/>
    </source>
</evidence>
<gene>
    <name evidence="9" type="ORF">OSTQU699_LOCUS6062</name>
</gene>
<comment type="caution">
    <text evidence="8">Lacks conserved residue(s) required for the propagation of feature annotation.</text>
</comment>
<dbReference type="GO" id="GO:0016192">
    <property type="term" value="P:vesicle-mediated transport"/>
    <property type="evidence" value="ECO:0007669"/>
    <property type="project" value="InterPro"/>
</dbReference>
<evidence type="ECO:0000256" key="2">
    <source>
        <dbReference type="ARBA" id="ARBA00022448"/>
    </source>
</evidence>
<proteinExistence type="inferred from homology"/>
<dbReference type="Proteomes" id="UP000708148">
    <property type="component" value="Unassembled WGS sequence"/>
</dbReference>
<dbReference type="GO" id="GO:0016020">
    <property type="term" value="C:membrane"/>
    <property type="evidence" value="ECO:0007669"/>
    <property type="project" value="UniProtKB-SubCell"/>
</dbReference>
<keyword evidence="4 8" id="KW-0653">Protein transport</keyword>